<dbReference type="GO" id="GO:0016787">
    <property type="term" value="F:hydrolase activity"/>
    <property type="evidence" value="ECO:0007669"/>
    <property type="project" value="UniProtKB-KW"/>
</dbReference>
<evidence type="ECO:0000256" key="8">
    <source>
        <dbReference type="ARBA" id="ARBA00060772"/>
    </source>
</evidence>
<dbReference type="PROSITE" id="PS51061">
    <property type="entry name" value="R3H"/>
    <property type="match status" value="1"/>
</dbReference>
<keyword evidence="6" id="KW-0694">RNA-binding</keyword>
<keyword evidence="2" id="KW-0547">Nucleotide-binding</keyword>
<keyword evidence="5" id="KW-0067">ATP-binding</keyword>
<keyword evidence="3" id="KW-0378">Hydrolase</keyword>
<dbReference type="SMART" id="SM00487">
    <property type="entry name" value="DEXDc"/>
    <property type="match status" value="1"/>
</dbReference>
<evidence type="ECO:0000256" key="1">
    <source>
        <dbReference type="ARBA" id="ARBA00004123"/>
    </source>
</evidence>
<dbReference type="InterPro" id="IPR014001">
    <property type="entry name" value="Helicase_ATP-bd"/>
</dbReference>
<dbReference type="AlphaFoldDB" id="A0A7R9KPT5"/>
<evidence type="ECO:0000259" key="11">
    <source>
        <dbReference type="PROSITE" id="PS51192"/>
    </source>
</evidence>
<gene>
    <name evidence="12" type="ORF">OSB1V03_LOCUS7553</name>
</gene>
<evidence type="ECO:0000256" key="3">
    <source>
        <dbReference type="ARBA" id="ARBA00022801"/>
    </source>
</evidence>
<comment type="subcellular location">
    <subcellularLocation>
        <location evidence="1">Nucleus</location>
    </subcellularLocation>
</comment>
<feature type="domain" description="R3H" evidence="10">
    <location>
        <begin position="34"/>
        <end position="98"/>
    </location>
</feature>
<dbReference type="Pfam" id="PF00270">
    <property type="entry name" value="DEAD"/>
    <property type="match status" value="1"/>
</dbReference>
<dbReference type="FunFam" id="3.30.1370.50:FF:000002">
    <property type="entry name" value="Immunoglobulin mu DNA-binding protein 2"/>
    <property type="match status" value="1"/>
</dbReference>
<dbReference type="SUPFAM" id="SSF52540">
    <property type="entry name" value="P-loop containing nucleoside triphosphate hydrolases"/>
    <property type="match status" value="1"/>
</dbReference>
<dbReference type="EMBL" id="OC859028">
    <property type="protein sequence ID" value="CAD7627123.1"/>
    <property type="molecule type" value="Genomic_DNA"/>
</dbReference>
<dbReference type="PROSITE" id="PS50297">
    <property type="entry name" value="ANK_REP_REGION"/>
    <property type="match status" value="1"/>
</dbReference>
<evidence type="ECO:0000256" key="6">
    <source>
        <dbReference type="ARBA" id="ARBA00022884"/>
    </source>
</evidence>
<dbReference type="GO" id="GO:0005634">
    <property type="term" value="C:nucleus"/>
    <property type="evidence" value="ECO:0007669"/>
    <property type="project" value="UniProtKB-SubCell"/>
</dbReference>
<organism evidence="12">
    <name type="scientific">Medioppia subpectinata</name>
    <dbReference type="NCBI Taxonomy" id="1979941"/>
    <lineage>
        <taxon>Eukaryota</taxon>
        <taxon>Metazoa</taxon>
        <taxon>Ecdysozoa</taxon>
        <taxon>Arthropoda</taxon>
        <taxon>Chelicerata</taxon>
        <taxon>Arachnida</taxon>
        <taxon>Acari</taxon>
        <taxon>Acariformes</taxon>
        <taxon>Sarcoptiformes</taxon>
        <taxon>Oribatida</taxon>
        <taxon>Brachypylina</taxon>
        <taxon>Oppioidea</taxon>
        <taxon>Oppiidae</taxon>
        <taxon>Medioppia</taxon>
    </lineage>
</organism>
<dbReference type="PROSITE" id="PS51192">
    <property type="entry name" value="HELICASE_ATP_BIND_1"/>
    <property type="match status" value="1"/>
</dbReference>
<protein>
    <submittedName>
        <fullName evidence="12">Uncharacterized protein</fullName>
    </submittedName>
</protein>
<evidence type="ECO:0000259" key="10">
    <source>
        <dbReference type="PROSITE" id="PS51061"/>
    </source>
</evidence>
<evidence type="ECO:0000256" key="7">
    <source>
        <dbReference type="ARBA" id="ARBA00023242"/>
    </source>
</evidence>
<evidence type="ECO:0000256" key="2">
    <source>
        <dbReference type="ARBA" id="ARBA00022741"/>
    </source>
</evidence>
<dbReference type="GO" id="GO:0003723">
    <property type="term" value="F:RNA binding"/>
    <property type="evidence" value="ECO:0007669"/>
    <property type="project" value="UniProtKB-KW"/>
</dbReference>
<dbReference type="EMBL" id="CAJPIZ010004453">
    <property type="protein sequence ID" value="CAG2107553.1"/>
    <property type="molecule type" value="Genomic_DNA"/>
</dbReference>
<dbReference type="GO" id="GO:0004386">
    <property type="term" value="F:helicase activity"/>
    <property type="evidence" value="ECO:0007669"/>
    <property type="project" value="UniProtKB-KW"/>
</dbReference>
<dbReference type="CDD" id="cd17917">
    <property type="entry name" value="DEXHc_RHA-like"/>
    <property type="match status" value="1"/>
</dbReference>
<comment type="similarity">
    <text evidence="8">Belongs to the DExH box helicase family.</text>
</comment>
<dbReference type="GO" id="GO:0005524">
    <property type="term" value="F:ATP binding"/>
    <property type="evidence" value="ECO:0007669"/>
    <property type="project" value="UniProtKB-KW"/>
</dbReference>
<name>A0A7R9KPT5_9ACAR</name>
<feature type="repeat" description="ANK" evidence="9">
    <location>
        <begin position="460"/>
        <end position="491"/>
    </location>
</feature>
<dbReference type="InterPro" id="IPR001374">
    <property type="entry name" value="R3H_dom"/>
</dbReference>
<dbReference type="GO" id="GO:0003677">
    <property type="term" value="F:DNA binding"/>
    <property type="evidence" value="ECO:0007669"/>
    <property type="project" value="UniProtKB-ARBA"/>
</dbReference>
<accession>A0A7R9KPT5</accession>
<keyword evidence="9" id="KW-0040">ANK repeat</keyword>
<evidence type="ECO:0000256" key="4">
    <source>
        <dbReference type="ARBA" id="ARBA00022806"/>
    </source>
</evidence>
<dbReference type="InterPro" id="IPR036867">
    <property type="entry name" value="R3H_dom_sf"/>
</dbReference>
<evidence type="ECO:0000313" key="12">
    <source>
        <dbReference type="EMBL" id="CAD7627123.1"/>
    </source>
</evidence>
<dbReference type="Pfam" id="PF01424">
    <property type="entry name" value="R3H"/>
    <property type="match status" value="1"/>
</dbReference>
<reference evidence="12" key="1">
    <citation type="submission" date="2020-11" db="EMBL/GenBank/DDBJ databases">
        <authorList>
            <person name="Tran Van P."/>
        </authorList>
    </citation>
    <scope>NUCLEOTIDE SEQUENCE</scope>
</reference>
<dbReference type="FunFam" id="3.40.50.300:FF:000526">
    <property type="entry name" value="DExH-box ATP-dependent RNA helicase DExH3"/>
    <property type="match status" value="1"/>
</dbReference>
<proteinExistence type="inferred from homology"/>
<dbReference type="InterPro" id="IPR011545">
    <property type="entry name" value="DEAD/DEAH_box_helicase_dom"/>
</dbReference>
<dbReference type="SUPFAM" id="SSF82708">
    <property type="entry name" value="R3H domain"/>
    <property type="match status" value="1"/>
</dbReference>
<evidence type="ECO:0000313" key="13">
    <source>
        <dbReference type="Proteomes" id="UP000759131"/>
    </source>
</evidence>
<keyword evidence="13" id="KW-1185">Reference proteome</keyword>
<feature type="non-terminal residue" evidence="12">
    <location>
        <position position="1"/>
    </location>
</feature>
<dbReference type="InterPro" id="IPR002110">
    <property type="entry name" value="Ankyrin_rpt"/>
</dbReference>
<feature type="domain" description="Helicase ATP-binding" evidence="11">
    <location>
        <begin position="187"/>
        <end position="354"/>
    </location>
</feature>
<sequence>MGVLGTHSRIPSDHMLCIGCALKRQPQQIACIKEDLKINITDRLDQFLRDDDRTEIVFESSLTNTERKYIHNYCIQFSLKTRSHGFGDERRITVWKKDNRSIDNKEILKLSPHSQQLVINLRQFLKENHCLPYNANAGRQTSGQQYCRTGRLSNVRPHVPRRVAPTSDGYRNFRQQLPIYEFRSELLSAIEKERVVIISGDTGCGKTTQVPQYILEDCAAKQRECRIVCCEPRRLAAISVAERICVERNEQIGGTVGYQIRLESKVSNETLLTFCTNGVILRTLMSNRDDFLRNATHIIIDEVHERDRFSDFLLLILKQTIKLNANIKLILMSATFNIKKFEDYFECESPVIEIPGRQHPVDEYFLEDVLKATNYMTLPMARYKQKLDRSKRQIQASTARTGTDEVSIPGRTPEVESQLRQEFDLILKGAWVEGTDQAFDKLLDFVSLNSFLMNHKHSETGVTALVVAAGQNKLQAVEALVCFGADLTVTT</sequence>
<dbReference type="PANTHER" id="PTHR18934">
    <property type="entry name" value="ATP-DEPENDENT RNA HELICASE"/>
    <property type="match status" value="1"/>
</dbReference>
<dbReference type="PROSITE" id="PS50088">
    <property type="entry name" value="ANK_REPEAT"/>
    <property type="match status" value="1"/>
</dbReference>
<evidence type="ECO:0000256" key="5">
    <source>
        <dbReference type="ARBA" id="ARBA00022840"/>
    </source>
</evidence>
<dbReference type="Gene3D" id="3.30.1370.50">
    <property type="entry name" value="R3H-like domain"/>
    <property type="match status" value="1"/>
</dbReference>
<keyword evidence="7" id="KW-0539">Nucleus</keyword>
<dbReference type="Proteomes" id="UP000759131">
    <property type="component" value="Unassembled WGS sequence"/>
</dbReference>
<dbReference type="OrthoDB" id="6501736at2759"/>
<dbReference type="Gene3D" id="3.40.50.300">
    <property type="entry name" value="P-loop containing nucleotide triphosphate hydrolases"/>
    <property type="match status" value="1"/>
</dbReference>
<dbReference type="PANTHER" id="PTHR18934:SF213">
    <property type="entry name" value="3'-5' RNA HELICASE YTHDC2"/>
    <property type="match status" value="1"/>
</dbReference>
<dbReference type="InterPro" id="IPR027417">
    <property type="entry name" value="P-loop_NTPase"/>
</dbReference>
<evidence type="ECO:0000256" key="9">
    <source>
        <dbReference type="PROSITE-ProRule" id="PRU00023"/>
    </source>
</evidence>
<keyword evidence="4" id="KW-0347">Helicase</keyword>